<dbReference type="Proteomes" id="UP000548978">
    <property type="component" value="Unassembled WGS sequence"/>
</dbReference>
<protein>
    <submittedName>
        <fullName evidence="12">Capsular polysaccharide transport system permease protein</fullName>
    </submittedName>
</protein>
<dbReference type="PANTHER" id="PTHR30413:SF10">
    <property type="entry name" value="CAPSULE POLYSACCHARIDE EXPORT INNER-MEMBRANE PROTEIN CTRC"/>
    <property type="match status" value="1"/>
</dbReference>
<feature type="transmembrane region" description="Helical" evidence="10">
    <location>
        <begin position="124"/>
        <end position="142"/>
    </location>
</feature>
<dbReference type="GO" id="GO:0015920">
    <property type="term" value="P:lipopolysaccharide transport"/>
    <property type="evidence" value="ECO:0007669"/>
    <property type="project" value="TreeGrafter"/>
</dbReference>
<proteinExistence type="inferred from homology"/>
<evidence type="ECO:0000259" key="11">
    <source>
        <dbReference type="Pfam" id="PF01061"/>
    </source>
</evidence>
<comment type="caution">
    <text evidence="12">The sequence shown here is derived from an EMBL/GenBank/DDBJ whole genome shotgun (WGS) entry which is preliminary data.</text>
</comment>
<evidence type="ECO:0000256" key="2">
    <source>
        <dbReference type="ARBA" id="ARBA00007783"/>
    </source>
</evidence>
<dbReference type="EMBL" id="JACIJB010000016">
    <property type="protein sequence ID" value="MBB5661812.1"/>
    <property type="molecule type" value="Genomic_DNA"/>
</dbReference>
<evidence type="ECO:0000256" key="1">
    <source>
        <dbReference type="ARBA" id="ARBA00004651"/>
    </source>
</evidence>
<evidence type="ECO:0000313" key="12">
    <source>
        <dbReference type="EMBL" id="MBB5661812.1"/>
    </source>
</evidence>
<keyword evidence="6 10" id="KW-0812">Transmembrane</keyword>
<comment type="similarity">
    <text evidence="2">Belongs to the ABC-2 integral membrane protein family.</text>
</comment>
<sequence length="268" mass="29746">MSATPPSSALPRQIGPLRHLSIVRALMLRELITRYGREGLGFLWVIGEPLVFCLGVVLMWNLIRPEYEHGIRLGPMVMTGYMALLLLRHQISFSLSALQANTGLLHHRTIAVLHLYAARNALEFLGTTAAFMVVYLLLGFLGEVSPPHDWSLVFGGWLLLAFLGLGLALIFSALAQRFAFMERIVPLLTYALIPMSGAFFMASWVPPVWRDAYLLIPLPHAVEMIRAGVFGPFVETHYDGLYALGWGLVLNLLGLLLIAGARDRIEAE</sequence>
<comment type="subcellular location">
    <subcellularLocation>
        <location evidence="1">Cell membrane</location>
        <topology evidence="1">Multi-pass membrane protein</topology>
    </subcellularLocation>
</comment>
<dbReference type="PANTHER" id="PTHR30413">
    <property type="entry name" value="INNER MEMBRANE TRANSPORT PERMEASE"/>
    <property type="match status" value="1"/>
</dbReference>
<dbReference type="PRINTS" id="PR00164">
    <property type="entry name" value="ABC2TRNSPORT"/>
</dbReference>
<dbReference type="GO" id="GO:0043190">
    <property type="term" value="C:ATP-binding cassette (ABC) transporter complex"/>
    <property type="evidence" value="ECO:0007669"/>
    <property type="project" value="InterPro"/>
</dbReference>
<organism evidence="12 13">
    <name type="scientific">Brevundimonas halotolerans</name>
    <dbReference type="NCBI Taxonomy" id="69670"/>
    <lineage>
        <taxon>Bacteria</taxon>
        <taxon>Pseudomonadati</taxon>
        <taxon>Pseudomonadota</taxon>
        <taxon>Alphaproteobacteria</taxon>
        <taxon>Caulobacterales</taxon>
        <taxon>Caulobacteraceae</taxon>
        <taxon>Brevundimonas</taxon>
    </lineage>
</organism>
<evidence type="ECO:0000256" key="9">
    <source>
        <dbReference type="ARBA" id="ARBA00023136"/>
    </source>
</evidence>
<accession>A0A7W9A5H5</accession>
<feature type="transmembrane region" description="Helical" evidence="10">
    <location>
        <begin position="187"/>
        <end position="205"/>
    </location>
</feature>
<feature type="domain" description="ABC-2 type transporter transmembrane" evidence="11">
    <location>
        <begin position="23"/>
        <end position="230"/>
    </location>
</feature>
<dbReference type="AlphaFoldDB" id="A0A7W9A5H5"/>
<keyword evidence="3" id="KW-0813">Transport</keyword>
<dbReference type="RefSeq" id="WP_183211123.1">
    <property type="nucleotide sequence ID" value="NZ_JACIJB010000016.1"/>
</dbReference>
<evidence type="ECO:0000256" key="4">
    <source>
        <dbReference type="ARBA" id="ARBA00022475"/>
    </source>
</evidence>
<dbReference type="GO" id="GO:0140359">
    <property type="term" value="F:ABC-type transporter activity"/>
    <property type="evidence" value="ECO:0007669"/>
    <property type="project" value="InterPro"/>
</dbReference>
<dbReference type="GO" id="GO:0015774">
    <property type="term" value="P:polysaccharide transport"/>
    <property type="evidence" value="ECO:0007669"/>
    <property type="project" value="UniProtKB-KW"/>
</dbReference>
<keyword evidence="8" id="KW-0625">Polysaccharide transport</keyword>
<reference evidence="12 13" key="1">
    <citation type="submission" date="2020-08" db="EMBL/GenBank/DDBJ databases">
        <title>Genomic Encyclopedia of Type Strains, Phase IV (KMG-IV): sequencing the most valuable type-strain genomes for metagenomic binning, comparative biology and taxonomic classification.</title>
        <authorList>
            <person name="Goeker M."/>
        </authorList>
    </citation>
    <scope>NUCLEOTIDE SEQUENCE [LARGE SCALE GENOMIC DNA]</scope>
    <source>
        <strain evidence="12 13">DSM 24448</strain>
    </source>
</reference>
<keyword evidence="4" id="KW-1003">Cell membrane</keyword>
<dbReference type="InterPro" id="IPR000412">
    <property type="entry name" value="ABC_2_transport"/>
</dbReference>
<evidence type="ECO:0000256" key="7">
    <source>
        <dbReference type="ARBA" id="ARBA00022989"/>
    </source>
</evidence>
<dbReference type="Pfam" id="PF01061">
    <property type="entry name" value="ABC2_membrane"/>
    <property type="match status" value="1"/>
</dbReference>
<feature type="transmembrane region" description="Helical" evidence="10">
    <location>
        <begin position="39"/>
        <end position="63"/>
    </location>
</feature>
<evidence type="ECO:0000313" key="13">
    <source>
        <dbReference type="Proteomes" id="UP000548978"/>
    </source>
</evidence>
<evidence type="ECO:0000256" key="6">
    <source>
        <dbReference type="ARBA" id="ARBA00022692"/>
    </source>
</evidence>
<feature type="transmembrane region" description="Helical" evidence="10">
    <location>
        <begin position="154"/>
        <end position="175"/>
    </location>
</feature>
<keyword evidence="7 10" id="KW-1133">Transmembrane helix</keyword>
<gene>
    <name evidence="12" type="ORF">FHS65_002582</name>
</gene>
<evidence type="ECO:0000256" key="10">
    <source>
        <dbReference type="SAM" id="Phobius"/>
    </source>
</evidence>
<keyword evidence="9 10" id="KW-0472">Membrane</keyword>
<dbReference type="InterPro" id="IPR013525">
    <property type="entry name" value="ABC2_TM"/>
</dbReference>
<evidence type="ECO:0000256" key="3">
    <source>
        <dbReference type="ARBA" id="ARBA00022448"/>
    </source>
</evidence>
<name>A0A7W9A5H5_9CAUL</name>
<evidence type="ECO:0000256" key="5">
    <source>
        <dbReference type="ARBA" id="ARBA00022597"/>
    </source>
</evidence>
<keyword evidence="13" id="KW-1185">Reference proteome</keyword>
<feature type="transmembrane region" description="Helical" evidence="10">
    <location>
        <begin position="241"/>
        <end position="261"/>
    </location>
</feature>
<keyword evidence="5" id="KW-0762">Sugar transport</keyword>
<evidence type="ECO:0000256" key="8">
    <source>
        <dbReference type="ARBA" id="ARBA00023047"/>
    </source>
</evidence>